<organism evidence="1 2">
    <name type="scientific">Riccia fluitans</name>
    <dbReference type="NCBI Taxonomy" id="41844"/>
    <lineage>
        <taxon>Eukaryota</taxon>
        <taxon>Viridiplantae</taxon>
        <taxon>Streptophyta</taxon>
        <taxon>Embryophyta</taxon>
        <taxon>Marchantiophyta</taxon>
        <taxon>Marchantiopsida</taxon>
        <taxon>Marchantiidae</taxon>
        <taxon>Marchantiales</taxon>
        <taxon>Ricciaceae</taxon>
        <taxon>Riccia</taxon>
    </lineage>
</organism>
<accession>A0ABD1XZ72</accession>
<comment type="caution">
    <text evidence="1">The sequence shown here is derived from an EMBL/GenBank/DDBJ whole genome shotgun (WGS) entry which is preliminary data.</text>
</comment>
<dbReference type="EMBL" id="JBHFFA010000007">
    <property type="protein sequence ID" value="KAL2613938.1"/>
    <property type="molecule type" value="Genomic_DNA"/>
</dbReference>
<name>A0ABD1XZ72_9MARC</name>
<reference evidence="1 2" key="1">
    <citation type="submission" date="2024-09" db="EMBL/GenBank/DDBJ databases">
        <title>Chromosome-scale assembly of Riccia fluitans.</title>
        <authorList>
            <person name="Paukszto L."/>
            <person name="Sawicki J."/>
            <person name="Karawczyk K."/>
            <person name="Piernik-Szablinska J."/>
            <person name="Szczecinska M."/>
            <person name="Mazdziarz M."/>
        </authorList>
    </citation>
    <scope>NUCLEOTIDE SEQUENCE [LARGE SCALE GENOMIC DNA]</scope>
    <source>
        <strain evidence="1">Rf_01</strain>
        <tissue evidence="1">Aerial parts of the thallus</tissue>
    </source>
</reference>
<evidence type="ECO:0000313" key="1">
    <source>
        <dbReference type="EMBL" id="KAL2613938.1"/>
    </source>
</evidence>
<dbReference type="AlphaFoldDB" id="A0ABD1XZ72"/>
<dbReference type="Proteomes" id="UP001605036">
    <property type="component" value="Unassembled WGS sequence"/>
</dbReference>
<keyword evidence="2" id="KW-1185">Reference proteome</keyword>
<protein>
    <submittedName>
        <fullName evidence="1">Uncharacterized protein</fullName>
    </submittedName>
</protein>
<sequence>MREPSGAIVPLESLYVNCVVDRAWGWPAEHQCASNRERKLDGSTRASRALGDWRSCQHRAAMGTAGRLLTRTDLSEITTYKSDIHD</sequence>
<gene>
    <name evidence="1" type="ORF">R1flu_025630</name>
</gene>
<evidence type="ECO:0000313" key="2">
    <source>
        <dbReference type="Proteomes" id="UP001605036"/>
    </source>
</evidence>
<proteinExistence type="predicted"/>